<feature type="domain" description="Stress-response A/B barrel" evidence="1">
    <location>
        <begin position="58"/>
        <end position="155"/>
    </location>
</feature>
<comment type="caution">
    <text evidence="2">The sequence shown here is derived from an EMBL/GenBank/DDBJ whole genome shotgun (WGS) entry which is preliminary data.</text>
</comment>
<accession>A0A316EER3</accession>
<dbReference type="InterPro" id="IPR011008">
    <property type="entry name" value="Dimeric_a/b-barrel"/>
</dbReference>
<name>A0A316EER3_9BACT</name>
<sequence length="158" mass="17940">MLFANRFFAYLYSKTMENSSRREFLEKSTAALVAGTVMTTLSSSEAEANTVKGEVLPFVHHVFFWLKNPKNKQEHDKLLAGLRALGKIKEIKMAHIGSPSINDFDKPVTDASYSFSVLLIFGSKSDEEKYLVHPLHKQFIEDHKNLWSKVVVYDSAVI</sequence>
<dbReference type="SUPFAM" id="SSF54909">
    <property type="entry name" value="Dimeric alpha+beta barrel"/>
    <property type="match status" value="1"/>
</dbReference>
<dbReference type="EMBL" id="QGGO01000002">
    <property type="protein sequence ID" value="PWK29057.1"/>
    <property type="molecule type" value="Genomic_DNA"/>
</dbReference>
<protein>
    <submittedName>
        <fullName evidence="2">Stress responsive alpha/beta barrel protein</fullName>
    </submittedName>
</protein>
<proteinExistence type="predicted"/>
<dbReference type="Proteomes" id="UP000245489">
    <property type="component" value="Unassembled WGS sequence"/>
</dbReference>
<dbReference type="PROSITE" id="PS51502">
    <property type="entry name" value="S_R_A_B_BARREL"/>
    <property type="match status" value="1"/>
</dbReference>
<gene>
    <name evidence="2" type="ORF">LV89_00611</name>
</gene>
<organism evidence="2 3">
    <name type="scientific">Arcicella aurantiaca</name>
    <dbReference type="NCBI Taxonomy" id="591202"/>
    <lineage>
        <taxon>Bacteria</taxon>
        <taxon>Pseudomonadati</taxon>
        <taxon>Bacteroidota</taxon>
        <taxon>Cytophagia</taxon>
        <taxon>Cytophagales</taxon>
        <taxon>Flectobacillaceae</taxon>
        <taxon>Arcicella</taxon>
    </lineage>
</organism>
<evidence type="ECO:0000313" key="2">
    <source>
        <dbReference type="EMBL" id="PWK29057.1"/>
    </source>
</evidence>
<dbReference type="SMART" id="SM00886">
    <property type="entry name" value="Dabb"/>
    <property type="match status" value="1"/>
</dbReference>
<dbReference type="InterPro" id="IPR013097">
    <property type="entry name" value="Dabb"/>
</dbReference>
<keyword evidence="3" id="KW-1185">Reference proteome</keyword>
<evidence type="ECO:0000259" key="1">
    <source>
        <dbReference type="PROSITE" id="PS51502"/>
    </source>
</evidence>
<reference evidence="2 3" key="1">
    <citation type="submission" date="2018-05" db="EMBL/GenBank/DDBJ databases">
        <title>Genomic Encyclopedia of Archaeal and Bacterial Type Strains, Phase II (KMG-II): from individual species to whole genera.</title>
        <authorList>
            <person name="Goeker M."/>
        </authorList>
    </citation>
    <scope>NUCLEOTIDE SEQUENCE [LARGE SCALE GENOMIC DNA]</scope>
    <source>
        <strain evidence="2 3">DSM 22214</strain>
    </source>
</reference>
<dbReference type="AlphaFoldDB" id="A0A316EER3"/>
<dbReference type="Pfam" id="PF07876">
    <property type="entry name" value="Dabb"/>
    <property type="match status" value="1"/>
</dbReference>
<evidence type="ECO:0000313" key="3">
    <source>
        <dbReference type="Proteomes" id="UP000245489"/>
    </source>
</evidence>
<dbReference type="Gene3D" id="3.30.70.100">
    <property type="match status" value="1"/>
</dbReference>